<protein>
    <recommendedName>
        <fullName evidence="4">Peptidase S1 domain-containing protein</fullName>
    </recommendedName>
</protein>
<evidence type="ECO:0000256" key="3">
    <source>
        <dbReference type="RuleBase" id="RU363034"/>
    </source>
</evidence>
<evidence type="ECO:0000256" key="1">
    <source>
        <dbReference type="ARBA" id="ARBA00023157"/>
    </source>
</evidence>
<dbReference type="PRINTS" id="PR00722">
    <property type="entry name" value="CHYMOTRYPSIN"/>
</dbReference>
<keyword evidence="3" id="KW-0378">Hydrolase</keyword>
<dbReference type="SMART" id="SM00020">
    <property type="entry name" value="Tryp_SPc"/>
    <property type="match status" value="1"/>
</dbReference>
<dbReference type="PROSITE" id="PS00134">
    <property type="entry name" value="TRYPSIN_HIS"/>
    <property type="match status" value="1"/>
</dbReference>
<dbReference type="InterPro" id="IPR009003">
    <property type="entry name" value="Peptidase_S1_PA"/>
</dbReference>
<dbReference type="GO" id="GO:0004252">
    <property type="term" value="F:serine-type endopeptidase activity"/>
    <property type="evidence" value="ECO:0007669"/>
    <property type="project" value="InterPro"/>
</dbReference>
<dbReference type="Gene3D" id="2.40.10.10">
    <property type="entry name" value="Trypsin-like serine proteases"/>
    <property type="match status" value="1"/>
</dbReference>
<organism evidence="5 6">
    <name type="scientific">Arctia plantaginis</name>
    <name type="common">Wood tiger moth</name>
    <name type="synonym">Phalaena plantaginis</name>
    <dbReference type="NCBI Taxonomy" id="874455"/>
    <lineage>
        <taxon>Eukaryota</taxon>
        <taxon>Metazoa</taxon>
        <taxon>Ecdysozoa</taxon>
        <taxon>Arthropoda</taxon>
        <taxon>Hexapoda</taxon>
        <taxon>Insecta</taxon>
        <taxon>Pterygota</taxon>
        <taxon>Neoptera</taxon>
        <taxon>Endopterygota</taxon>
        <taxon>Lepidoptera</taxon>
        <taxon>Glossata</taxon>
        <taxon>Ditrysia</taxon>
        <taxon>Noctuoidea</taxon>
        <taxon>Erebidae</taxon>
        <taxon>Arctiinae</taxon>
        <taxon>Arctia</taxon>
    </lineage>
</organism>
<name>A0A8S1AXR3_ARCPL</name>
<dbReference type="SUPFAM" id="SSF50494">
    <property type="entry name" value="Trypsin-like serine proteases"/>
    <property type="match status" value="1"/>
</dbReference>
<sequence length="334" mass="37377">MQAYYQIVNIYFHRDPLNITFIFPKCFCILLCLFTCFSKTVSLNDIQNVHTPRVINGWPAQLGDAPYQVAFKSLVKYNETHRSRRLYGTFCGAVIVAPKKLITAAHCVQSKKDIKSQFLKPSGYIGKNKLRGIYAVAGNLKNHDVVSVIDSKTNGQWRLLCNAYYPRRYLFPMHDIAIAMTRKCFYFNEYVAPIPIASTNVEYAGPCLVSGFGRLSKGCKTSYLILAYMDIMPTSSCNKAHNRNMNLFVCTDTKVSDVAQGDSGGPLVCTNTGDPEEGEKGLLVGIVSGHRPYAAMPDAMRDHGLIYLACAVMFLDRKKSKKIIIMIREESSSI</sequence>
<dbReference type="PANTHER" id="PTHR24256">
    <property type="entry name" value="TRYPTASE-RELATED"/>
    <property type="match status" value="1"/>
</dbReference>
<dbReference type="InterPro" id="IPR033116">
    <property type="entry name" value="TRYPSIN_SER"/>
</dbReference>
<keyword evidence="3" id="KW-0720">Serine protease</keyword>
<dbReference type="PROSITE" id="PS00135">
    <property type="entry name" value="TRYPSIN_SER"/>
    <property type="match status" value="1"/>
</dbReference>
<gene>
    <name evidence="5" type="ORF">APLA_LOCUS14833</name>
</gene>
<dbReference type="InterPro" id="IPR001314">
    <property type="entry name" value="Peptidase_S1A"/>
</dbReference>
<evidence type="ECO:0000313" key="5">
    <source>
        <dbReference type="EMBL" id="CAB3254608.1"/>
    </source>
</evidence>
<accession>A0A8S1AXR3</accession>
<proteinExistence type="inferred from homology"/>
<dbReference type="InterPro" id="IPR001254">
    <property type="entry name" value="Trypsin_dom"/>
</dbReference>
<comment type="caution">
    <text evidence="5">The sequence shown here is derived from an EMBL/GenBank/DDBJ whole genome shotgun (WGS) entry which is preliminary data.</text>
</comment>
<dbReference type="Pfam" id="PF00089">
    <property type="entry name" value="Trypsin"/>
    <property type="match status" value="1"/>
</dbReference>
<evidence type="ECO:0000313" key="6">
    <source>
        <dbReference type="Proteomes" id="UP000494256"/>
    </source>
</evidence>
<dbReference type="InterPro" id="IPR051487">
    <property type="entry name" value="Ser/Thr_Proteases_Immune/Dev"/>
</dbReference>
<dbReference type="Proteomes" id="UP000494256">
    <property type="component" value="Unassembled WGS sequence"/>
</dbReference>
<keyword evidence="1" id="KW-1015">Disulfide bond</keyword>
<evidence type="ECO:0000259" key="4">
    <source>
        <dbReference type="PROSITE" id="PS50240"/>
    </source>
</evidence>
<keyword evidence="3" id="KW-0645">Protease</keyword>
<dbReference type="InterPro" id="IPR018114">
    <property type="entry name" value="TRYPSIN_HIS"/>
</dbReference>
<evidence type="ECO:0000256" key="2">
    <source>
        <dbReference type="ARBA" id="ARBA00024195"/>
    </source>
</evidence>
<dbReference type="AlphaFoldDB" id="A0A8S1AXR3"/>
<feature type="domain" description="Peptidase S1" evidence="4">
    <location>
        <begin position="54"/>
        <end position="316"/>
    </location>
</feature>
<dbReference type="EMBL" id="CADEBD010000422">
    <property type="protein sequence ID" value="CAB3254608.1"/>
    <property type="molecule type" value="Genomic_DNA"/>
</dbReference>
<comment type="similarity">
    <text evidence="2">Belongs to the peptidase S1 family. CLIP subfamily.</text>
</comment>
<dbReference type="PROSITE" id="PS50240">
    <property type="entry name" value="TRYPSIN_DOM"/>
    <property type="match status" value="1"/>
</dbReference>
<dbReference type="InterPro" id="IPR043504">
    <property type="entry name" value="Peptidase_S1_PA_chymotrypsin"/>
</dbReference>
<dbReference type="OrthoDB" id="2422440at2759"/>
<dbReference type="GO" id="GO:0006508">
    <property type="term" value="P:proteolysis"/>
    <property type="evidence" value="ECO:0007669"/>
    <property type="project" value="UniProtKB-KW"/>
</dbReference>
<reference evidence="5 6" key="1">
    <citation type="submission" date="2020-04" db="EMBL/GenBank/DDBJ databases">
        <authorList>
            <person name="Wallbank WR R."/>
            <person name="Pardo Diaz C."/>
            <person name="Kozak K."/>
            <person name="Martin S."/>
            <person name="Jiggins C."/>
            <person name="Moest M."/>
            <person name="Warren A I."/>
            <person name="Byers J.R.P. K."/>
            <person name="Montejo-Kovacevich G."/>
            <person name="Yen C E."/>
        </authorList>
    </citation>
    <scope>NUCLEOTIDE SEQUENCE [LARGE SCALE GENOMIC DNA]</scope>
</reference>